<evidence type="ECO:0000256" key="1">
    <source>
        <dbReference type="ARBA" id="ARBA00022737"/>
    </source>
</evidence>
<dbReference type="EMBL" id="JBJQND010000006">
    <property type="protein sequence ID" value="KAL3874310.1"/>
    <property type="molecule type" value="Genomic_DNA"/>
</dbReference>
<accession>A0ABD3WK21</accession>
<comment type="caution">
    <text evidence="5">The sequence shown here is derived from an EMBL/GenBank/DDBJ whole genome shotgun (WGS) entry which is preliminary data.</text>
</comment>
<dbReference type="PANTHER" id="PTHR16193:SF0">
    <property type="entry name" value="TETRATRICOPEPTIDE REPEAT PROTEIN 27"/>
    <property type="match status" value="1"/>
</dbReference>
<dbReference type="Gene3D" id="1.25.40.10">
    <property type="entry name" value="Tetratricopeptide repeat domain"/>
    <property type="match status" value="1"/>
</dbReference>
<keyword evidence="6" id="KW-1185">Reference proteome</keyword>
<organism evidence="5 6">
    <name type="scientific">Sinanodonta woodiana</name>
    <name type="common">Chinese pond mussel</name>
    <name type="synonym">Anodonta woodiana</name>
    <dbReference type="NCBI Taxonomy" id="1069815"/>
    <lineage>
        <taxon>Eukaryota</taxon>
        <taxon>Metazoa</taxon>
        <taxon>Spiralia</taxon>
        <taxon>Lophotrochozoa</taxon>
        <taxon>Mollusca</taxon>
        <taxon>Bivalvia</taxon>
        <taxon>Autobranchia</taxon>
        <taxon>Heteroconchia</taxon>
        <taxon>Palaeoheterodonta</taxon>
        <taxon>Unionida</taxon>
        <taxon>Unionoidea</taxon>
        <taxon>Unionidae</taxon>
        <taxon>Unioninae</taxon>
        <taxon>Sinanodonta</taxon>
    </lineage>
</organism>
<keyword evidence="1" id="KW-0677">Repeat</keyword>
<dbReference type="InterPro" id="IPR044244">
    <property type="entry name" value="TTC27/Emw1"/>
</dbReference>
<gene>
    <name evidence="5" type="ORF">ACJMK2_037342</name>
</gene>
<evidence type="ECO:0000313" key="5">
    <source>
        <dbReference type="EMBL" id="KAL3874310.1"/>
    </source>
</evidence>
<feature type="repeat" description="TPR" evidence="4">
    <location>
        <begin position="532"/>
        <end position="565"/>
    </location>
</feature>
<evidence type="ECO:0000256" key="2">
    <source>
        <dbReference type="ARBA" id="ARBA00022803"/>
    </source>
</evidence>
<dbReference type="InterPro" id="IPR011990">
    <property type="entry name" value="TPR-like_helical_dom_sf"/>
</dbReference>
<protein>
    <recommendedName>
        <fullName evidence="7">Tetratricopeptide repeat protein 27</fullName>
    </recommendedName>
</protein>
<evidence type="ECO:0000256" key="4">
    <source>
        <dbReference type="PROSITE-ProRule" id="PRU00339"/>
    </source>
</evidence>
<comment type="similarity">
    <text evidence="3">Belongs to the TTC27 family.</text>
</comment>
<dbReference type="AlphaFoldDB" id="A0ABD3WK21"/>
<dbReference type="PROSITE" id="PS50005">
    <property type="entry name" value="TPR"/>
    <property type="match status" value="3"/>
</dbReference>
<proteinExistence type="inferred from homology"/>
<dbReference type="Pfam" id="PF00515">
    <property type="entry name" value="TPR_1"/>
    <property type="match status" value="1"/>
</dbReference>
<dbReference type="Proteomes" id="UP001634394">
    <property type="component" value="Unassembled WGS sequence"/>
</dbReference>
<dbReference type="SUPFAM" id="SSF48452">
    <property type="entry name" value="TPR-like"/>
    <property type="match status" value="2"/>
</dbReference>
<dbReference type="PANTHER" id="PTHR16193">
    <property type="entry name" value="TETRATRICOPEPTIDE REPEAT PROTEIN 27"/>
    <property type="match status" value="1"/>
</dbReference>
<reference evidence="5 6" key="1">
    <citation type="submission" date="2024-11" db="EMBL/GenBank/DDBJ databases">
        <title>Chromosome-level genome assembly of the freshwater bivalve Anodonta woodiana.</title>
        <authorList>
            <person name="Chen X."/>
        </authorList>
    </citation>
    <scope>NUCLEOTIDE SEQUENCE [LARGE SCALE GENOMIC DNA]</scope>
    <source>
        <strain evidence="5">MN2024</strain>
        <tissue evidence="5">Gills</tissue>
    </source>
</reference>
<evidence type="ECO:0000313" key="6">
    <source>
        <dbReference type="Proteomes" id="UP001634394"/>
    </source>
</evidence>
<evidence type="ECO:0000256" key="3">
    <source>
        <dbReference type="ARBA" id="ARBA00024020"/>
    </source>
</evidence>
<name>A0ABD3WK21_SINWO</name>
<feature type="repeat" description="TPR" evidence="4">
    <location>
        <begin position="600"/>
        <end position="633"/>
    </location>
</feature>
<evidence type="ECO:0008006" key="7">
    <source>
        <dbReference type="Google" id="ProtNLM"/>
    </source>
</evidence>
<dbReference type="SMART" id="SM00028">
    <property type="entry name" value="TPR"/>
    <property type="match status" value="4"/>
</dbReference>
<dbReference type="Pfam" id="PF13432">
    <property type="entry name" value="TPR_16"/>
    <property type="match status" value="1"/>
</dbReference>
<feature type="repeat" description="TPR" evidence="4">
    <location>
        <begin position="566"/>
        <end position="599"/>
    </location>
</feature>
<sequence length="849" mass="97149">MEATIERLRVLEISLISQTFGKEAELNGVANEDLVGLFCRGQYDGVLRSHIGQQILQSGCEKGPHQLGARIVKNVGKFLSFPTSNEEDRILRELDVLVLAASCLQLFVQSNWLGPPLDGDLASVILPVNLQSQEQVKIVKDEIESELSFDGEPVYSLAVHLEYLYLARCILLECRGKLQNLQTADWWLLRCIGVHQCLLDIKSPTLKECVSELIDTLQKKEPLMTDDKNRDLIIHFYLEAAYLSYMFYDYRKAKDHINTARKMTGLVVELTGAMGKRTRFQQESKAQLILNVRKEGTGQPVSTETLTAQLPEYLPKVLRLDDDTLMDSISFEDKSLELVPNLNAIEQAVILACMEEHIRNHVASEDNLLHEEVQAYLSCILPQAKSWSICVAALYQRSCMEMGNKRHVERSMMQIEELLNQMKREQPESHHRLDLFFAVKIPPKWIIQKTLADLFLSLGAVGSALEVFEQLQFWEDVIKCYQRLGKSEKAESLIREQLQVKETANMLCYLGDVTNRIEHYEKAWEISRHRSARAQRCMGYVYFHQENYEKAMECFEQSLKINSLQVPLWFTFGCTAMSAKKYEVAVKAFNRCVSLDYDNFEAWNNLASAYVKLKDKQKAFMALKDALKCSYDNWRVWENYLVVSTDCGEFGEVIQAYHRLIDLKGKWLDIEVLSILVHAITKNINDAQGNPSSIHQQKVQELFGRITAKVSNSGPLWRLYAQLYSPIAAEKPENQEKMLQYLQKSHRCIMQEANWEKDITMCKKIADQSIELAETYIKCCDTGVTISNQALQLLTSAKLMLKGILSKIQITHKDITTQEMPQELKTTVAKLESALTELLGKLQLLKEPV</sequence>
<dbReference type="InterPro" id="IPR019734">
    <property type="entry name" value="TPR_rpt"/>
</dbReference>
<keyword evidence="2 4" id="KW-0802">TPR repeat</keyword>